<organism evidence="2 3">
    <name type="scientific">Candidatus Jorgensenbacteria bacterium GW2011_GWB1_50_10</name>
    <dbReference type="NCBI Taxonomy" id="1618665"/>
    <lineage>
        <taxon>Bacteria</taxon>
        <taxon>Candidatus Joergenseniibacteriota</taxon>
    </lineage>
</organism>
<feature type="domain" description="PD-(D/E)XK endonuclease-like" evidence="1">
    <location>
        <begin position="105"/>
        <end position="239"/>
    </location>
</feature>
<accession>A0A0G1YKB0</accession>
<gene>
    <name evidence="2" type="ORF">UY55_C0001G0211</name>
</gene>
<dbReference type="STRING" id="1618665.UY55_C0001G0211"/>
<comment type="caution">
    <text evidence="2">The sequence shown here is derived from an EMBL/GenBank/DDBJ whole genome shotgun (WGS) entry which is preliminary data.</text>
</comment>
<dbReference type="Proteomes" id="UP000034224">
    <property type="component" value="Unassembled WGS sequence"/>
</dbReference>
<evidence type="ECO:0000313" key="3">
    <source>
        <dbReference type="Proteomes" id="UP000034224"/>
    </source>
</evidence>
<dbReference type="Gene3D" id="3.90.320.10">
    <property type="match status" value="1"/>
</dbReference>
<name>A0A0G1YKB0_9BACT</name>
<dbReference type="Pfam" id="PF12705">
    <property type="entry name" value="PDDEXK_1"/>
    <property type="match status" value="1"/>
</dbReference>
<proteinExistence type="predicted"/>
<evidence type="ECO:0000313" key="2">
    <source>
        <dbReference type="EMBL" id="KKW15457.1"/>
    </source>
</evidence>
<sequence>MPNGQRIRNLFNPDSQEPFKLSRSKLELFTECPRCFYLDRRLGIGRPSGPPFTLNNAVDFLLKKEFDLHRARGERHPLMAAYGIEAVPYPSDHMDEWRNNFQGVQFFHRPTKLLITGAIDDIWIDNKKELIVVDYKATSTQNGVNINSEYRVSYKRQMEIYQWLLRQNGFKVSDVGYFVYANGDKDKAAFDGKLEFKVEIIPYKGNDAWVEKTVFAAHKCLIGDLPKPGENCEYCLYRAAASKHEDEKRLGL</sequence>
<dbReference type="InterPro" id="IPR038726">
    <property type="entry name" value="PDDEXK_AddAB-type"/>
</dbReference>
<dbReference type="EMBL" id="LCQK01000001">
    <property type="protein sequence ID" value="KKW15457.1"/>
    <property type="molecule type" value="Genomic_DNA"/>
</dbReference>
<evidence type="ECO:0000259" key="1">
    <source>
        <dbReference type="Pfam" id="PF12705"/>
    </source>
</evidence>
<protein>
    <recommendedName>
        <fullName evidence="1">PD-(D/E)XK endonuclease-like domain-containing protein</fullName>
    </recommendedName>
</protein>
<dbReference type="InterPro" id="IPR011604">
    <property type="entry name" value="PDDEXK-like_dom_sf"/>
</dbReference>
<dbReference type="AlphaFoldDB" id="A0A0G1YKB0"/>
<reference evidence="2 3" key="1">
    <citation type="journal article" date="2015" name="Nature">
        <title>rRNA introns, odd ribosomes, and small enigmatic genomes across a large radiation of phyla.</title>
        <authorList>
            <person name="Brown C.T."/>
            <person name="Hug L.A."/>
            <person name="Thomas B.C."/>
            <person name="Sharon I."/>
            <person name="Castelle C.J."/>
            <person name="Singh A."/>
            <person name="Wilkins M.J."/>
            <person name="Williams K.H."/>
            <person name="Banfield J.F."/>
        </authorList>
    </citation>
    <scope>NUCLEOTIDE SEQUENCE [LARGE SCALE GENOMIC DNA]</scope>
</reference>